<evidence type="ECO:0000256" key="2">
    <source>
        <dbReference type="ARBA" id="ARBA00022977"/>
    </source>
</evidence>
<evidence type="ECO:0000256" key="3">
    <source>
        <dbReference type="ARBA" id="ARBA00023002"/>
    </source>
</evidence>
<dbReference type="Gene3D" id="3.50.50.60">
    <property type="entry name" value="FAD/NAD(P)-binding domain"/>
    <property type="match status" value="1"/>
</dbReference>
<dbReference type="GO" id="GO:0005737">
    <property type="term" value="C:cytoplasm"/>
    <property type="evidence" value="ECO:0007669"/>
    <property type="project" value="TreeGrafter"/>
</dbReference>
<dbReference type="NCBIfam" id="TIGR02352">
    <property type="entry name" value="thiamin_ThiO"/>
    <property type="match status" value="1"/>
</dbReference>
<keyword evidence="9" id="KW-1185">Reference proteome</keyword>
<dbReference type="GO" id="GO:0009229">
    <property type="term" value="P:thiamine diphosphate biosynthetic process"/>
    <property type="evidence" value="ECO:0007669"/>
    <property type="project" value="UniProtKB-UniPathway"/>
</dbReference>
<feature type="region of interest" description="Disordered" evidence="6">
    <location>
        <begin position="1"/>
        <end position="42"/>
    </location>
</feature>
<organism evidence="8 9">
    <name type="scientific">Luteimicrobium subarcticum</name>
    <dbReference type="NCBI Taxonomy" id="620910"/>
    <lineage>
        <taxon>Bacteria</taxon>
        <taxon>Bacillati</taxon>
        <taxon>Actinomycetota</taxon>
        <taxon>Actinomycetes</taxon>
        <taxon>Micrococcales</taxon>
        <taxon>Luteimicrobium</taxon>
    </lineage>
</organism>
<keyword evidence="3" id="KW-0560">Oxidoreductase</keyword>
<dbReference type="AlphaFoldDB" id="A0A2M8WV83"/>
<evidence type="ECO:0000256" key="6">
    <source>
        <dbReference type="SAM" id="MobiDB-lite"/>
    </source>
</evidence>
<evidence type="ECO:0000313" key="9">
    <source>
        <dbReference type="Proteomes" id="UP000231586"/>
    </source>
</evidence>
<evidence type="ECO:0000256" key="1">
    <source>
        <dbReference type="ARBA" id="ARBA00004948"/>
    </source>
</evidence>
<accession>A0A2M8WV83</accession>
<dbReference type="GO" id="GO:0009228">
    <property type="term" value="P:thiamine biosynthetic process"/>
    <property type="evidence" value="ECO:0007669"/>
    <property type="project" value="UniProtKB-KW"/>
</dbReference>
<dbReference type="UniPathway" id="UPA00060"/>
<evidence type="ECO:0000259" key="7">
    <source>
        <dbReference type="Pfam" id="PF01266"/>
    </source>
</evidence>
<comment type="caution">
    <text evidence="8">The sequence shown here is derived from an EMBL/GenBank/DDBJ whole genome shotgun (WGS) entry which is preliminary data.</text>
</comment>
<dbReference type="Gene3D" id="3.30.9.10">
    <property type="entry name" value="D-Amino Acid Oxidase, subunit A, domain 2"/>
    <property type="match status" value="1"/>
</dbReference>
<dbReference type="OrthoDB" id="3214401at2"/>
<feature type="region of interest" description="Disordered" evidence="6">
    <location>
        <begin position="421"/>
        <end position="453"/>
    </location>
</feature>
<proteinExistence type="predicted"/>
<dbReference type="InterPro" id="IPR036188">
    <property type="entry name" value="FAD/NAD-bd_sf"/>
</dbReference>
<dbReference type="InterPro" id="IPR012727">
    <property type="entry name" value="Gly_oxidase_ThiO"/>
</dbReference>
<evidence type="ECO:0000256" key="4">
    <source>
        <dbReference type="ARBA" id="ARBA00049872"/>
    </source>
</evidence>
<dbReference type="Proteomes" id="UP000231586">
    <property type="component" value="Unassembled WGS sequence"/>
</dbReference>
<evidence type="ECO:0000313" key="8">
    <source>
        <dbReference type="EMBL" id="PJI94841.1"/>
    </source>
</evidence>
<dbReference type="PANTHER" id="PTHR13847:SF289">
    <property type="entry name" value="GLYCINE OXIDASE"/>
    <property type="match status" value="1"/>
</dbReference>
<feature type="domain" description="FAD dependent oxidoreductase" evidence="7">
    <location>
        <begin position="47"/>
        <end position="405"/>
    </location>
</feature>
<dbReference type="Pfam" id="PF01266">
    <property type="entry name" value="DAO"/>
    <property type="match status" value="1"/>
</dbReference>
<evidence type="ECO:0000256" key="5">
    <source>
        <dbReference type="ARBA" id="ARBA00050018"/>
    </source>
</evidence>
<comment type="pathway">
    <text evidence="1">Cofactor biosynthesis; thiamine diphosphate biosynthesis.</text>
</comment>
<protein>
    <recommendedName>
        <fullName evidence="5">glycine oxidase</fullName>
        <ecNumber evidence="5">1.4.3.19</ecNumber>
    </recommendedName>
</protein>
<keyword evidence="2" id="KW-0784">Thiamine biosynthesis</keyword>
<feature type="compositionally biased region" description="Pro residues" evidence="6">
    <location>
        <begin position="32"/>
        <end position="42"/>
    </location>
</feature>
<dbReference type="PANTHER" id="PTHR13847">
    <property type="entry name" value="SARCOSINE DEHYDROGENASE-RELATED"/>
    <property type="match status" value="1"/>
</dbReference>
<reference evidence="8 9" key="1">
    <citation type="submission" date="2017-11" db="EMBL/GenBank/DDBJ databases">
        <title>Genomic Encyclopedia of Archaeal and Bacterial Type Strains, Phase II (KMG-II): From Individual Species to Whole Genera.</title>
        <authorList>
            <person name="Goeker M."/>
        </authorList>
    </citation>
    <scope>NUCLEOTIDE SEQUENCE [LARGE SCALE GENOMIC DNA]</scope>
    <source>
        <strain evidence="8 9">DSM 22413</strain>
    </source>
</reference>
<dbReference type="SUPFAM" id="SSF51905">
    <property type="entry name" value="FAD/NAD(P)-binding domain"/>
    <property type="match status" value="1"/>
</dbReference>
<feature type="compositionally biased region" description="Low complexity" evidence="6">
    <location>
        <begin position="19"/>
        <end position="31"/>
    </location>
</feature>
<dbReference type="InterPro" id="IPR006076">
    <property type="entry name" value="FAD-dep_OxRdtase"/>
</dbReference>
<dbReference type="GO" id="GO:0043799">
    <property type="term" value="F:glycine oxidase activity"/>
    <property type="evidence" value="ECO:0007669"/>
    <property type="project" value="UniProtKB-EC"/>
</dbReference>
<name>A0A2M8WV83_9MICO</name>
<gene>
    <name evidence="8" type="ORF">CLV34_0689</name>
</gene>
<sequence length="453" mass="46163">MPAIGSRTLSTTPRAVPGASRNTRPTRATAPAKPPAPRPPRAAEPADVLVVGAGIVGAAIAWRAAAAGLTVTLLDPEPGDGATHAAAGMLAPAAESTPGEDAAAALHRAAADAWPAFAAELTAASGVDVGLRTSGTVLLAHDSGDRRTLHDDVARHRAAGLPTVDLDLEEAAGLAPFVGPLVTAAAHVGSDHQVDPRATHRALLAALDATGRATLVRASADRVTTVQGAVVGVVDDAGRAHRAHRTVLAAGVATTALAASLGAATAPLLPLRGVVGQTLRLQADPWLRLPTVLRGLVQGREVYVVPREPAEDGRYEIVVGATTEETPDDRRPRAGGTFALLRDARVLVPALDECVLLDVTQRARPTTPDLLPLVGESGVPGLLVAAGHHRNGVLHAPLTADAVVALLTGGTLPAVLVPADPRRFAPAPRPRRRPAPLAAAGLWASRDGAPAQR</sequence>
<dbReference type="SUPFAM" id="SSF54373">
    <property type="entry name" value="FAD-linked reductases, C-terminal domain"/>
    <property type="match status" value="1"/>
</dbReference>
<comment type="catalytic activity">
    <reaction evidence="4">
        <text>glycine + O2 + H2O = glyoxylate + H2O2 + NH4(+)</text>
        <dbReference type="Rhea" id="RHEA:11532"/>
        <dbReference type="ChEBI" id="CHEBI:15377"/>
        <dbReference type="ChEBI" id="CHEBI:15379"/>
        <dbReference type="ChEBI" id="CHEBI:16240"/>
        <dbReference type="ChEBI" id="CHEBI:28938"/>
        <dbReference type="ChEBI" id="CHEBI:36655"/>
        <dbReference type="ChEBI" id="CHEBI:57305"/>
        <dbReference type="EC" id="1.4.3.19"/>
    </reaction>
</comment>
<dbReference type="EMBL" id="PGTZ01000006">
    <property type="protein sequence ID" value="PJI94841.1"/>
    <property type="molecule type" value="Genomic_DNA"/>
</dbReference>
<dbReference type="EC" id="1.4.3.19" evidence="5"/>
<dbReference type="GO" id="GO:0050660">
    <property type="term" value="F:flavin adenine dinucleotide binding"/>
    <property type="evidence" value="ECO:0007669"/>
    <property type="project" value="InterPro"/>
</dbReference>